<dbReference type="NCBIfam" id="TIGR02707">
    <property type="entry name" value="butyr_kinase"/>
    <property type="match status" value="1"/>
</dbReference>
<evidence type="ECO:0000256" key="4">
    <source>
        <dbReference type="ARBA" id="ARBA00022679"/>
    </source>
</evidence>
<evidence type="ECO:0000313" key="12">
    <source>
        <dbReference type="Proteomes" id="UP000230821"/>
    </source>
</evidence>
<dbReference type="AlphaFoldDB" id="A0A2G6KI41"/>
<dbReference type="PROSITE" id="PS01076">
    <property type="entry name" value="ACETATE_KINASE_2"/>
    <property type="match status" value="1"/>
</dbReference>
<keyword evidence="4 9" id="KW-0808">Transferase</keyword>
<dbReference type="HAMAP" id="MF_00542">
    <property type="entry name" value="Butyrate_kinase"/>
    <property type="match status" value="1"/>
</dbReference>
<proteinExistence type="inferred from homology"/>
<evidence type="ECO:0000313" key="11">
    <source>
        <dbReference type="EMBL" id="PIE35331.1"/>
    </source>
</evidence>
<keyword evidence="7 9" id="KW-0067">ATP-binding</keyword>
<evidence type="ECO:0000256" key="8">
    <source>
        <dbReference type="ARBA" id="ARBA00048596"/>
    </source>
</evidence>
<keyword evidence="5 9" id="KW-0547">Nucleotide-binding</keyword>
<evidence type="ECO:0000256" key="10">
    <source>
        <dbReference type="RuleBase" id="RU003835"/>
    </source>
</evidence>
<evidence type="ECO:0000256" key="7">
    <source>
        <dbReference type="ARBA" id="ARBA00022840"/>
    </source>
</evidence>
<evidence type="ECO:0000256" key="1">
    <source>
        <dbReference type="ARBA" id="ARBA00004496"/>
    </source>
</evidence>
<name>A0A2G6KI41_9BACT</name>
<dbReference type="SUPFAM" id="SSF53067">
    <property type="entry name" value="Actin-like ATPase domain"/>
    <property type="match status" value="2"/>
</dbReference>
<comment type="similarity">
    <text evidence="2 9 10">Belongs to the acetokinase family.</text>
</comment>
<dbReference type="PANTHER" id="PTHR21060:SF3">
    <property type="entry name" value="BUTYRATE KINASE 2-RELATED"/>
    <property type="match status" value="1"/>
</dbReference>
<comment type="subcellular location">
    <subcellularLocation>
        <location evidence="1 9">Cytoplasm</location>
    </subcellularLocation>
</comment>
<comment type="caution">
    <text evidence="11">The sequence shown here is derived from an EMBL/GenBank/DDBJ whole genome shotgun (WGS) entry which is preliminary data.</text>
</comment>
<dbReference type="PROSITE" id="PS01075">
    <property type="entry name" value="ACETATE_KINASE_1"/>
    <property type="match status" value="1"/>
</dbReference>
<dbReference type="GO" id="GO:0006083">
    <property type="term" value="P:acetate metabolic process"/>
    <property type="evidence" value="ECO:0007669"/>
    <property type="project" value="TreeGrafter"/>
</dbReference>
<dbReference type="InterPro" id="IPR011245">
    <property type="entry name" value="Butyrate_kin"/>
</dbReference>
<evidence type="ECO:0000256" key="6">
    <source>
        <dbReference type="ARBA" id="ARBA00022777"/>
    </source>
</evidence>
<evidence type="ECO:0000256" key="9">
    <source>
        <dbReference type="HAMAP-Rule" id="MF_00542"/>
    </source>
</evidence>
<gene>
    <name evidence="9 11" type="primary">buk</name>
    <name evidence="11" type="ORF">CSA56_04665</name>
</gene>
<dbReference type="InterPro" id="IPR023865">
    <property type="entry name" value="Aliphatic_acid_kinase_CS"/>
</dbReference>
<dbReference type="Pfam" id="PF00871">
    <property type="entry name" value="Acetate_kinase"/>
    <property type="match status" value="1"/>
</dbReference>
<dbReference type="EMBL" id="PDSK01000047">
    <property type="protein sequence ID" value="PIE35331.1"/>
    <property type="molecule type" value="Genomic_DNA"/>
</dbReference>
<evidence type="ECO:0000256" key="3">
    <source>
        <dbReference type="ARBA" id="ARBA00022490"/>
    </source>
</evidence>
<dbReference type="EC" id="2.7.2.7" evidence="9"/>
<dbReference type="PIRSF" id="PIRSF036458">
    <property type="entry name" value="Butyrate_kin"/>
    <property type="match status" value="1"/>
</dbReference>
<dbReference type="InterPro" id="IPR000890">
    <property type="entry name" value="Aliphatic_acid_kin_short-chain"/>
</dbReference>
<keyword evidence="3 9" id="KW-0963">Cytoplasm</keyword>
<sequence>MHRILVINPGSTSTKIAVYADSRVEIEQKLHHSHEELAPYERIIDQFEFRKNLVVQCLQEQKIPLSSLDAVVGRGGLVYPLEGGCYRVNSLMRQDLRNAIMGEHASNLGALIANAIGDEIGQPSFIVDPVVVDELEPLARYSGSPEVSRLSIFHALNQKEAARRMAESLNKSYHECNMIVAHLGGGISIGAHRRGKVIDVNNALDGDGPFSPERTGGLPSGQLARLCFLGQWSLDDIKKLIKGHGGMVAYLGTNDGGEIMKRIEAGDDKAREVFEAMAYQVAKEIGAMTTVLKGKVDAIVLTGGLAHIDRFVNWIIERVQFIAPVSVMPGEDEMRAMYESALRVITGKETAKEYLGKRE</sequence>
<comment type="catalytic activity">
    <reaction evidence="8 9">
        <text>butanoate + ATP = butanoyl phosphate + ADP</text>
        <dbReference type="Rhea" id="RHEA:13585"/>
        <dbReference type="ChEBI" id="CHEBI:17968"/>
        <dbReference type="ChEBI" id="CHEBI:30616"/>
        <dbReference type="ChEBI" id="CHEBI:58079"/>
        <dbReference type="ChEBI" id="CHEBI:456216"/>
        <dbReference type="EC" id="2.7.2.7"/>
    </reaction>
</comment>
<evidence type="ECO:0000256" key="2">
    <source>
        <dbReference type="ARBA" id="ARBA00008748"/>
    </source>
</evidence>
<dbReference type="InterPro" id="IPR043129">
    <property type="entry name" value="ATPase_NBD"/>
</dbReference>
<dbReference type="GO" id="GO:0005524">
    <property type="term" value="F:ATP binding"/>
    <property type="evidence" value="ECO:0007669"/>
    <property type="project" value="UniProtKB-KW"/>
</dbReference>
<dbReference type="CDD" id="cd24011">
    <property type="entry name" value="ASKHA_NBD_BK"/>
    <property type="match status" value="1"/>
</dbReference>
<keyword evidence="6 9" id="KW-0418">Kinase</keyword>
<dbReference type="GO" id="GO:0047761">
    <property type="term" value="F:butyrate kinase activity"/>
    <property type="evidence" value="ECO:0007669"/>
    <property type="project" value="UniProtKB-UniRule"/>
</dbReference>
<dbReference type="GO" id="GO:0005737">
    <property type="term" value="C:cytoplasm"/>
    <property type="evidence" value="ECO:0007669"/>
    <property type="project" value="UniProtKB-SubCell"/>
</dbReference>
<dbReference type="PANTHER" id="PTHR21060">
    <property type="entry name" value="ACETATE KINASE"/>
    <property type="match status" value="1"/>
</dbReference>
<dbReference type="Proteomes" id="UP000230821">
    <property type="component" value="Unassembled WGS sequence"/>
</dbReference>
<organism evidence="11 12">
    <name type="scientific">candidate division KSB3 bacterium</name>
    <dbReference type="NCBI Taxonomy" id="2044937"/>
    <lineage>
        <taxon>Bacteria</taxon>
        <taxon>candidate division KSB3</taxon>
    </lineage>
</organism>
<dbReference type="NCBIfam" id="NF002834">
    <property type="entry name" value="PRK03011.1-5"/>
    <property type="match status" value="1"/>
</dbReference>
<dbReference type="GO" id="GO:0008776">
    <property type="term" value="F:acetate kinase activity"/>
    <property type="evidence" value="ECO:0007669"/>
    <property type="project" value="TreeGrafter"/>
</dbReference>
<dbReference type="PRINTS" id="PR00471">
    <property type="entry name" value="ACETATEKNASE"/>
</dbReference>
<accession>A0A2G6KI41</accession>
<evidence type="ECO:0000256" key="5">
    <source>
        <dbReference type="ARBA" id="ARBA00022741"/>
    </source>
</evidence>
<protein>
    <recommendedName>
        <fullName evidence="9">Probable butyrate kinase</fullName>
        <shortName evidence="9">BK</shortName>
        <ecNumber evidence="9">2.7.2.7</ecNumber>
    </recommendedName>
    <alternativeName>
        <fullName evidence="9">Branched-chain carboxylic acid kinase</fullName>
    </alternativeName>
</protein>
<dbReference type="Gene3D" id="3.30.420.40">
    <property type="match status" value="2"/>
</dbReference>
<reference evidence="11 12" key="1">
    <citation type="submission" date="2017-10" db="EMBL/GenBank/DDBJ databases">
        <title>Novel microbial diversity and functional potential in the marine mammal oral microbiome.</title>
        <authorList>
            <person name="Dudek N.K."/>
            <person name="Sun C.L."/>
            <person name="Burstein D."/>
            <person name="Kantor R.S."/>
            <person name="Aliaga Goltsman D.S."/>
            <person name="Bik E.M."/>
            <person name="Thomas B.C."/>
            <person name="Banfield J.F."/>
            <person name="Relman D.A."/>
        </authorList>
    </citation>
    <scope>NUCLEOTIDE SEQUENCE [LARGE SCALE GENOMIC DNA]</scope>
    <source>
        <strain evidence="11">DOLJORAL78_47_16</strain>
    </source>
</reference>